<feature type="transmembrane region" description="Helical" evidence="6">
    <location>
        <begin position="147"/>
        <end position="172"/>
    </location>
</feature>
<dbReference type="GO" id="GO:0009507">
    <property type="term" value="C:chloroplast"/>
    <property type="evidence" value="ECO:0007669"/>
    <property type="project" value="TreeGrafter"/>
</dbReference>
<dbReference type="RefSeq" id="XP_007509437.1">
    <property type="nucleotide sequence ID" value="XM_007509375.1"/>
</dbReference>
<reference evidence="8 9" key="1">
    <citation type="submission" date="2011-10" db="EMBL/GenBank/DDBJ databases">
        <authorList>
            <person name="Genoscope - CEA"/>
        </authorList>
    </citation>
    <scope>NUCLEOTIDE SEQUENCE [LARGE SCALE GENOMIC DNA]</scope>
    <source>
        <strain evidence="8 9">RCC 1105</strain>
    </source>
</reference>
<dbReference type="GO" id="GO:0015085">
    <property type="term" value="F:calcium ion transmembrane transporter activity"/>
    <property type="evidence" value="ECO:0007669"/>
    <property type="project" value="TreeGrafter"/>
</dbReference>
<comment type="caution">
    <text evidence="6">Lacks conserved residue(s) required for the propagation of feature annotation.</text>
</comment>
<dbReference type="GO" id="GO:0016020">
    <property type="term" value="C:membrane"/>
    <property type="evidence" value="ECO:0007669"/>
    <property type="project" value="UniProtKB-SubCell"/>
</dbReference>
<dbReference type="InterPro" id="IPR049555">
    <property type="entry name" value="GDT1-like_CS"/>
</dbReference>
<dbReference type="eggNOG" id="KOG2881">
    <property type="taxonomic scope" value="Eukaryota"/>
</dbReference>
<feature type="transmembrane region" description="Helical" evidence="6">
    <location>
        <begin position="371"/>
        <end position="391"/>
    </location>
</feature>
<feature type="transmembrane region" description="Helical" evidence="6">
    <location>
        <begin position="117"/>
        <end position="135"/>
    </location>
</feature>
<dbReference type="PANTHER" id="PTHR12608:SF7">
    <property type="entry name" value="PROTEIN PAM71-HOMOLOG, CHLOROPLASTIC"/>
    <property type="match status" value="1"/>
</dbReference>
<protein>
    <recommendedName>
        <fullName evidence="6">GDT1 family protein</fullName>
    </recommendedName>
</protein>
<gene>
    <name evidence="8" type="ordered locus">Bathy13g01290</name>
</gene>
<sequence length="392" mass="41389">MRRRQTSSFTSESSVSRTKRLILKSSSKVVGGGGNRISHVMMMVNSSSTFFMNNQKRRRGRGGRRMTDERLVISNSSGSATAGGNDDENNDKSSSCSLKFIQEIKEKMDDPLAESNATALALVFLTVLAVVGYISSGLGSLNATNNIQVALQLVVQAVAKTGFTAAFALIFISELGDKTFFIAALLAMRMGRMPVVIGATSALGLMSVISVVIGRVFSAVPASFSNTIPIGEYIAVASLLFFGLKSLKDASDMPKKTNAGGDNNNGNIKVDKDGVIIEGALAEAAEDVCKAESKIKESDGKGTTNIQNIIETFCLIFVAEWGDRSMLATIALGAAQNPVGVAVGATAGHLFATFIAVIGGSLISKKISERFVAFCGGWLFLLFALFTAIGVF</sequence>
<evidence type="ECO:0000256" key="7">
    <source>
        <dbReference type="SAM" id="MobiDB-lite"/>
    </source>
</evidence>
<dbReference type="PROSITE" id="PS01214">
    <property type="entry name" value="UPF0016"/>
    <property type="match status" value="1"/>
</dbReference>
<keyword evidence="3 6" id="KW-0812">Transmembrane</keyword>
<organism evidence="8 9">
    <name type="scientific">Bathycoccus prasinos</name>
    <dbReference type="NCBI Taxonomy" id="41875"/>
    <lineage>
        <taxon>Eukaryota</taxon>
        <taxon>Viridiplantae</taxon>
        <taxon>Chlorophyta</taxon>
        <taxon>Mamiellophyceae</taxon>
        <taxon>Mamiellales</taxon>
        <taxon>Bathycoccaceae</taxon>
        <taxon>Bathycoccus</taxon>
    </lineage>
</organism>
<feature type="compositionally biased region" description="Basic residues" evidence="7">
    <location>
        <begin position="55"/>
        <end position="64"/>
    </location>
</feature>
<dbReference type="GeneID" id="19012081"/>
<comment type="subcellular location">
    <subcellularLocation>
        <location evidence="1 6">Membrane</location>
        <topology evidence="1 6">Multi-pass membrane protein</topology>
    </subcellularLocation>
</comment>
<dbReference type="GO" id="GO:0005384">
    <property type="term" value="F:manganese ion transmembrane transporter activity"/>
    <property type="evidence" value="ECO:0007669"/>
    <property type="project" value="TreeGrafter"/>
</dbReference>
<feature type="compositionally biased region" description="Low complexity" evidence="7">
    <location>
        <begin position="74"/>
        <end position="84"/>
    </location>
</feature>
<dbReference type="Proteomes" id="UP000198341">
    <property type="component" value="Chromosome 13"/>
</dbReference>
<keyword evidence="4 6" id="KW-1133">Transmembrane helix</keyword>
<evidence type="ECO:0000313" key="8">
    <source>
        <dbReference type="EMBL" id="CCO19240.1"/>
    </source>
</evidence>
<keyword evidence="9" id="KW-1185">Reference proteome</keyword>
<evidence type="ECO:0000256" key="5">
    <source>
        <dbReference type="ARBA" id="ARBA00023136"/>
    </source>
</evidence>
<dbReference type="GO" id="GO:0005794">
    <property type="term" value="C:Golgi apparatus"/>
    <property type="evidence" value="ECO:0007669"/>
    <property type="project" value="TreeGrafter"/>
</dbReference>
<dbReference type="InterPro" id="IPR001727">
    <property type="entry name" value="GDT1-like"/>
</dbReference>
<dbReference type="PANTHER" id="PTHR12608">
    <property type="entry name" value="TRANSMEMBRANE PROTEIN HTP-1 RELATED"/>
    <property type="match status" value="1"/>
</dbReference>
<dbReference type="Pfam" id="PF01169">
    <property type="entry name" value="GDT1"/>
    <property type="match status" value="2"/>
</dbReference>
<keyword evidence="5 6" id="KW-0472">Membrane</keyword>
<dbReference type="GO" id="GO:0032468">
    <property type="term" value="P:Golgi calcium ion homeostasis"/>
    <property type="evidence" value="ECO:0007669"/>
    <property type="project" value="TreeGrafter"/>
</dbReference>
<dbReference type="AlphaFoldDB" id="K8F342"/>
<dbReference type="EMBL" id="FO082266">
    <property type="protein sequence ID" value="CCO19240.1"/>
    <property type="molecule type" value="Genomic_DNA"/>
</dbReference>
<dbReference type="GO" id="GO:0032472">
    <property type="term" value="P:Golgi calcium ion transport"/>
    <property type="evidence" value="ECO:0007669"/>
    <property type="project" value="TreeGrafter"/>
</dbReference>
<evidence type="ECO:0000256" key="2">
    <source>
        <dbReference type="ARBA" id="ARBA00009190"/>
    </source>
</evidence>
<name>K8F342_9CHLO</name>
<accession>K8F342</accession>
<feature type="transmembrane region" description="Helical" evidence="6">
    <location>
        <begin position="193"/>
        <end position="218"/>
    </location>
</feature>
<evidence type="ECO:0000256" key="1">
    <source>
        <dbReference type="ARBA" id="ARBA00004141"/>
    </source>
</evidence>
<comment type="similarity">
    <text evidence="2 6">Belongs to the GDT1 family.</text>
</comment>
<dbReference type="KEGG" id="bpg:Bathy13g01290"/>
<dbReference type="OrthoDB" id="442680at2759"/>
<feature type="region of interest" description="Disordered" evidence="7">
    <location>
        <begin position="51"/>
        <end position="94"/>
    </location>
</feature>
<evidence type="ECO:0000313" key="9">
    <source>
        <dbReference type="Proteomes" id="UP000198341"/>
    </source>
</evidence>
<evidence type="ECO:0000256" key="4">
    <source>
        <dbReference type="ARBA" id="ARBA00022989"/>
    </source>
</evidence>
<evidence type="ECO:0000256" key="3">
    <source>
        <dbReference type="ARBA" id="ARBA00022692"/>
    </source>
</evidence>
<evidence type="ECO:0000256" key="6">
    <source>
        <dbReference type="RuleBase" id="RU365102"/>
    </source>
</evidence>
<proteinExistence type="inferred from homology"/>